<dbReference type="InterPro" id="IPR036844">
    <property type="entry name" value="Hint_dom_sf"/>
</dbReference>
<protein>
    <recommendedName>
        <fullName evidence="4">Hint domain-containing protein</fullName>
    </recommendedName>
</protein>
<evidence type="ECO:0000256" key="1">
    <source>
        <dbReference type="ARBA" id="ARBA00022737"/>
    </source>
</evidence>
<dbReference type="InterPro" id="IPR030934">
    <property type="entry name" value="Intein_C"/>
</dbReference>
<dbReference type="InterPro" id="IPR006530">
    <property type="entry name" value="YD"/>
</dbReference>
<keyword evidence="3" id="KW-0732">Signal</keyword>
<accession>A0A6I8LVP4</accession>
<dbReference type="InterPro" id="IPR031325">
    <property type="entry name" value="RHS_repeat"/>
</dbReference>
<dbReference type="PANTHER" id="PTHR32305">
    <property type="match status" value="1"/>
</dbReference>
<dbReference type="InterPro" id="IPR056823">
    <property type="entry name" value="TEN-like_YD-shell"/>
</dbReference>
<feature type="signal peptide" evidence="3">
    <location>
        <begin position="1"/>
        <end position="29"/>
    </location>
</feature>
<dbReference type="RefSeq" id="WP_155546118.1">
    <property type="nucleotide sequence ID" value="NZ_CABVGP010000002.1"/>
</dbReference>
<dbReference type="SMART" id="SM00306">
    <property type="entry name" value="HintN"/>
    <property type="match status" value="1"/>
</dbReference>
<dbReference type="CDD" id="cd00081">
    <property type="entry name" value="Hint"/>
    <property type="match status" value="1"/>
</dbReference>
<dbReference type="NCBIfam" id="TIGR01443">
    <property type="entry name" value="intein_Cterm"/>
    <property type="match status" value="1"/>
</dbReference>
<dbReference type="Gene3D" id="2.170.16.10">
    <property type="entry name" value="Hedgehog/Intein (Hint) domain"/>
    <property type="match status" value="1"/>
</dbReference>
<evidence type="ECO:0000313" key="6">
    <source>
        <dbReference type="Proteomes" id="UP000399805"/>
    </source>
</evidence>
<name>A0A6I8LVP4_9PSEU</name>
<reference evidence="5 6" key="1">
    <citation type="submission" date="2019-09" db="EMBL/GenBank/DDBJ databases">
        <authorList>
            <person name="Leyn A S."/>
        </authorList>
    </citation>
    <scope>NUCLEOTIDE SEQUENCE [LARGE SCALE GENOMIC DNA]</scope>
    <source>
        <strain evidence="5">AA231_1</strain>
    </source>
</reference>
<keyword evidence="1" id="KW-0677">Repeat</keyword>
<dbReference type="SUPFAM" id="SSF51294">
    <property type="entry name" value="Hedgehog/intein (Hint) domain"/>
    <property type="match status" value="1"/>
</dbReference>
<evidence type="ECO:0000256" key="3">
    <source>
        <dbReference type="SAM" id="SignalP"/>
    </source>
</evidence>
<keyword evidence="6" id="KW-1185">Reference proteome</keyword>
<feature type="domain" description="Hint" evidence="4">
    <location>
        <begin position="2081"/>
        <end position="2182"/>
    </location>
</feature>
<dbReference type="InterPro" id="IPR050708">
    <property type="entry name" value="T6SS_VgrG/RHS"/>
</dbReference>
<evidence type="ECO:0000313" key="5">
    <source>
        <dbReference type="EMBL" id="VVJ21121.1"/>
    </source>
</evidence>
<gene>
    <name evidence="5" type="ORF">AA23TX_06142</name>
</gene>
<dbReference type="NCBIfam" id="TIGR01643">
    <property type="entry name" value="YD_repeat_2x"/>
    <property type="match status" value="2"/>
</dbReference>
<dbReference type="Gene3D" id="2.180.10.10">
    <property type="entry name" value="RHS repeat-associated core"/>
    <property type="match status" value="2"/>
</dbReference>
<feature type="compositionally biased region" description="Polar residues" evidence="2">
    <location>
        <begin position="1640"/>
        <end position="1654"/>
    </location>
</feature>
<dbReference type="EMBL" id="CABVGP010000002">
    <property type="protein sequence ID" value="VVJ21121.1"/>
    <property type="molecule type" value="Genomic_DNA"/>
</dbReference>
<dbReference type="InterPro" id="IPR003587">
    <property type="entry name" value="Hint_dom_N"/>
</dbReference>
<evidence type="ECO:0000256" key="2">
    <source>
        <dbReference type="SAM" id="MobiDB-lite"/>
    </source>
</evidence>
<organism evidence="5 6">
    <name type="scientific">Amycolatopsis camponoti</name>
    <dbReference type="NCBI Taxonomy" id="2606593"/>
    <lineage>
        <taxon>Bacteria</taxon>
        <taxon>Bacillati</taxon>
        <taxon>Actinomycetota</taxon>
        <taxon>Actinomycetes</taxon>
        <taxon>Pseudonocardiales</taxon>
        <taxon>Pseudonocardiaceae</taxon>
        <taxon>Amycolatopsis</taxon>
    </lineage>
</organism>
<dbReference type="InterPro" id="IPR022385">
    <property type="entry name" value="Rhs_assc_core"/>
</dbReference>
<feature type="chain" id="PRO_5038597902" description="Hint domain-containing protein" evidence="3">
    <location>
        <begin position="30"/>
        <end position="2342"/>
    </location>
</feature>
<dbReference type="PANTHER" id="PTHR32305:SF17">
    <property type="entry name" value="TRNA NUCLEASE WAPA"/>
    <property type="match status" value="1"/>
</dbReference>
<dbReference type="Proteomes" id="UP000399805">
    <property type="component" value="Unassembled WGS sequence"/>
</dbReference>
<feature type="compositionally biased region" description="Low complexity" evidence="2">
    <location>
        <begin position="2052"/>
        <end position="2064"/>
    </location>
</feature>
<dbReference type="Pfam" id="PF25023">
    <property type="entry name" value="TEN_YD-shell"/>
    <property type="match status" value="1"/>
</dbReference>
<feature type="region of interest" description="Disordered" evidence="2">
    <location>
        <begin position="1639"/>
        <end position="1669"/>
    </location>
</feature>
<sequence length="2342" mass="247231">MIVRRARFRLRATAVGVVLVMLGSAQSAAAVAGTGWHGLGWDLPPLQQTASVKGADGGFLPVTKPTAMAPAAVAQVSWPAAASSVVDLSAPAGTGQVKVARSGQKQAPGAAAKGTVKVTTLDQAAAAKAGIKGVLMQVAPVSGDIAGPLQVDLDYQSFGAAYGGGFGDRLRFVQYPACVLSTPDKPECRVGTPVASNNNSGTHHLTGEVALPAAGAQAGKADVNTPTAKSAVVAAEAGTAGGGGNFGATDLKPSGSWTAGGPSADFRFSYPIATPSWPGGSGPSISLDYSSSAVDGLTSSTNNQSSGLGDGWGLSGGGFIERSYKGCSDDLGGNNAQNKTGDLCWFNDNATISFSGASGDLVLDKATGAWHPKDDDGTRVERFANTVNGDKFNEYWKVTTPNGTQYFFGLNRLPGWAGGRAETQSTWTVPVFGNNDNEPCHAATYATSWCQRAWRWNLDYVVDPHGNAISYYYQPETNYYNVNQTAATAKDPGTAYTRGGYLTKIEYGFNANLGDVFGHAPVQVLFDTSERCVPGGTVTCDPSQLNSSTAKSWPDVPADQICAPGVACKYGSPTFFSRKRYTKIRTQVSDGGTGWKPVDDWALGQSFPASGDGSPAALWLDSVTQTGRVASPYTTGNAITLNPTTFHGVLKANRVNANSQYTAITRNRIDAITNPQGGLTTITYADPECVPGVKMPANPESNTLSCYPVYWTPGGATSPILDWFTKFRVTDVLEDGRTALSQTKRTHYDYLGGAAWHHDDNPLTDPKYRTWSDWRGYGDVKTTVGQAGSDPAGPPVVSESIYLRGMDGDAQPGGGTRSVSVTSDNWKESVTDRKELTGFVRETVSYLSGKPIGGALNDPWVSDPTATDADGRTAAYVDTGTSRSRTWLEAAGAWRIGRTHTTFGKYGLATQVQTEADTADAEQTTCSITHYLENTADWLVTSSSDVQKISGPCDEKANPPGPDNIITDTRTYYDDQALGDAPKKGDVTRIDGLQSWAAGSAETFKAPASTTVYDLYGRVTSATDALGLTTTTTYIPDKGGPVTRIVTTSPPISAANPVKLTEIKDFDPVSGALAGETSQSGLRTDATFDALGRTLAAWQPTHSKGANAPADVTYAYSLSNTGPSSIVTGSLLASGKYASSYELVDGLGRTVQKQAPAPDDSGGRVVTDHVYDSQGRAWKTHNAYWNSTAPGSTLLVVQDNAVPNTGATTYDSAGRAIASAYLAKGTEQWRSTTIPDGDRTTTIPPAGGTATTTITNGLGQQTQLLQYKDPAKTSPGSPADTTTYTYTRSGQQASITDTTGKNRWTFGYDLNDRKTSSTDPDTGTTTFTYDDAGKLTSTTDARHRQISYAYDNLGRKTAEYDGDVASGTKLTEWTYDTLLPGLATASIRYADGKTYRKEVTGYDTAGRPTGSTVTIPTGEIGLAGTYQFGITYDPNSGAVRTMTSPGVGRLPDEEMSFGYSTLGVPLTMLAADSTGGATQLVSQTKYNPLGQVLRTNFQDAANPNQVSVTTTYEDGTNRLATTQAQRATSANYWIANRVYTYNPAGGITKIADTPADALADVQCFRQDYLQRLTDAWTPPSGDCATAPTTTGLGGAAPYWTSWTFDDLGNRKTQVQHAGAGDITTTSTYPASGDLQPHAVQATTTSGPAGTSQAAYSYDEAGSTKSRGPAGAAQTFTYDAEGHVATATEANGATSKYLYDADGALLIVREPTGTTLTVGDTELNVPTGGTKALGTRSYSYNGQVIATRRGDTGLSWKLSDHLGTTYATVDAGNLAVSKRWQDPYGLSRGTPPSTWPDKHGYVGGYQTTTGVTHLGARDYDPATGRFLSVDPVLNPADPQSMNGYGYGDANPVNLSDPSGLYVVGGVDPNTGVPYGVSYNDHGGATLVGIFPESELAGAALINPKQAKKQRAYHESVHRAQRQRHLSTYSPVTNDFVRLQSFWSMMGSAYNDRDFWDTATGAGNEHACFGARGCQMAWIHLQENPDDIEGAKSIAAFYCVEHYEECAHTKFWDDNVHQMFQDLLMLGAMGLGGAGSAAEGEAAAATGAEGAARAEAEAGTTASAGRSLEEGGGTSKSCKARGANSFVAGTPVLMADGTTKPIDEVKVGDEVENELPGSDWRQRHVVTARHVTDDDKDFADITVETPTGTSVVKSTAHHLFWDVTTRTWTFAADLRPGDQLDTPRGDARVGGVHRFTAAARTYNLTVDEVHTYYVVAGDTPVLVHNDPAGPPDPGPGRIYLWRAVTASELGDISANRTWNSPQGVKYFSFTEQGASEYARRAYAAFPQDGPYTMIRTSVKASDLSEGARMAYTADVVDGGVALNNGELKILGRPSIMTGMSVGCG</sequence>
<dbReference type="Pfam" id="PF05593">
    <property type="entry name" value="RHS_repeat"/>
    <property type="match status" value="1"/>
</dbReference>
<dbReference type="Pfam" id="PF07591">
    <property type="entry name" value="PT-HINT"/>
    <property type="match status" value="1"/>
</dbReference>
<proteinExistence type="predicted"/>
<feature type="region of interest" description="Disordered" evidence="2">
    <location>
        <begin position="2052"/>
        <end position="2078"/>
    </location>
</feature>
<dbReference type="NCBIfam" id="TIGR03696">
    <property type="entry name" value="Rhs_assc_core"/>
    <property type="match status" value="1"/>
</dbReference>
<evidence type="ECO:0000259" key="4">
    <source>
        <dbReference type="SMART" id="SM00306"/>
    </source>
</evidence>